<comment type="caution">
    <text evidence="3">The sequence shown here is derived from an EMBL/GenBank/DDBJ whole genome shotgun (WGS) entry which is preliminary data.</text>
</comment>
<reference evidence="3" key="1">
    <citation type="submission" date="2021-01" db="EMBL/GenBank/DDBJ databases">
        <authorList>
            <person name="Lovell J.T."/>
            <person name="Bentley N."/>
            <person name="Bhattarai G."/>
            <person name="Jenkins J.W."/>
            <person name="Sreedasyam A."/>
            <person name="Alarcon Y."/>
            <person name="Bock C."/>
            <person name="Boston L."/>
            <person name="Carlson J."/>
            <person name="Cervantes K."/>
            <person name="Clermont K."/>
            <person name="Krom N."/>
            <person name="Kubenka K."/>
            <person name="Mamidi S."/>
            <person name="Mattison C."/>
            <person name="Monteros M."/>
            <person name="Pisani C."/>
            <person name="Plott C."/>
            <person name="Rajasekar S."/>
            <person name="Rhein H.S."/>
            <person name="Rohla C."/>
            <person name="Song M."/>
            <person name="Hilaire R.S."/>
            <person name="Shu S."/>
            <person name="Wells L."/>
            <person name="Wang X."/>
            <person name="Webber J."/>
            <person name="Heerema R.J."/>
            <person name="Klein P."/>
            <person name="Conner P."/>
            <person name="Grauke L."/>
            <person name="Grimwood J."/>
            <person name="Schmutz J."/>
            <person name="Randall J.J."/>
        </authorList>
    </citation>
    <scope>NUCLEOTIDE SEQUENCE</scope>
    <source>
        <tissue evidence="3">Leaf</tissue>
    </source>
</reference>
<dbReference type="InterPro" id="IPR004252">
    <property type="entry name" value="Probable_transposase_24"/>
</dbReference>
<protein>
    <recommendedName>
        <fullName evidence="5">Transposase, Ptta/En/Spm, plant</fullName>
    </recommendedName>
</protein>
<dbReference type="Proteomes" id="UP000811246">
    <property type="component" value="Unassembled WGS sequence"/>
</dbReference>
<dbReference type="Pfam" id="PF03004">
    <property type="entry name" value="Transposase_24"/>
    <property type="match status" value="1"/>
</dbReference>
<evidence type="ECO:0000256" key="2">
    <source>
        <dbReference type="SAM" id="MobiDB-lite"/>
    </source>
</evidence>
<accession>A0A922A2U3</accession>
<dbReference type="EMBL" id="MU228872">
    <property type="protein sequence ID" value="KAG6621166.1"/>
    <property type="molecule type" value="Genomic_DNA"/>
</dbReference>
<feature type="compositionally biased region" description="Basic residues" evidence="2">
    <location>
        <begin position="1"/>
        <end position="15"/>
    </location>
</feature>
<evidence type="ECO:0000256" key="1">
    <source>
        <dbReference type="SAM" id="Coils"/>
    </source>
</evidence>
<dbReference type="PANTHER" id="PTHR33499">
    <property type="entry name" value="OS12G0282400 PROTEIN-RELATED"/>
    <property type="match status" value="1"/>
</dbReference>
<proteinExistence type="predicted"/>
<evidence type="ECO:0000313" key="4">
    <source>
        <dbReference type="Proteomes" id="UP000811246"/>
    </source>
</evidence>
<evidence type="ECO:0008006" key="5">
    <source>
        <dbReference type="Google" id="ProtNLM"/>
    </source>
</evidence>
<dbReference type="AlphaFoldDB" id="A0A922A2U3"/>
<feature type="coiled-coil region" evidence="1">
    <location>
        <begin position="361"/>
        <end position="388"/>
    </location>
</feature>
<feature type="region of interest" description="Disordered" evidence="2">
    <location>
        <begin position="71"/>
        <end position="90"/>
    </location>
</feature>
<dbReference type="PANTHER" id="PTHR33499:SF11">
    <property type="entry name" value="NO APICAL MERISTEM-ASSOCIATED C-TERMINAL DOMAIN-CONTAINING PROTEIN"/>
    <property type="match status" value="1"/>
</dbReference>
<organism evidence="3 4">
    <name type="scientific">Carya illinoinensis</name>
    <name type="common">Pecan</name>
    <dbReference type="NCBI Taxonomy" id="32201"/>
    <lineage>
        <taxon>Eukaryota</taxon>
        <taxon>Viridiplantae</taxon>
        <taxon>Streptophyta</taxon>
        <taxon>Embryophyta</taxon>
        <taxon>Tracheophyta</taxon>
        <taxon>Spermatophyta</taxon>
        <taxon>Magnoliopsida</taxon>
        <taxon>eudicotyledons</taxon>
        <taxon>Gunneridae</taxon>
        <taxon>Pentapetalae</taxon>
        <taxon>rosids</taxon>
        <taxon>fabids</taxon>
        <taxon>Fagales</taxon>
        <taxon>Juglandaceae</taxon>
        <taxon>Carya</taxon>
    </lineage>
</organism>
<evidence type="ECO:0000313" key="3">
    <source>
        <dbReference type="EMBL" id="KAG6621166.1"/>
    </source>
</evidence>
<name>A0A922A2U3_CARIL</name>
<feature type="region of interest" description="Disordered" evidence="2">
    <location>
        <begin position="1"/>
        <end position="29"/>
    </location>
</feature>
<keyword evidence="1" id="KW-0175">Coiled coil</keyword>
<gene>
    <name evidence="3" type="ORF">I3842_Q031300</name>
</gene>
<sequence length="410" mass="47612">MYKSGKRFRRGRPRRPLINSSPIKEVPDLVPPTTVLRDEEDPIIDALAEVVPEMGIEEANHEVQHDINERDNLTDMPVPPIKKRGRGPAKGTAFERLRKYGKIPLNIKDGHRGPSCENATIFSSRVSWIIRVHAEMRHASWSAVGDKEKHELITRVRGDFELDWTKENHREAVVNALADKYNAYHYELHKHYRKFATHEEALAGRKESVEPHVWEWLCERWASGAFKERSRRNTNNRKKQKVRHTGGRKSFVRLMEERGEEAPNLIEFYKQTHWSREKGKFINAASEFNYNLMLERLNEKGTEEDQDDDATADVFKEVLGYKSGYALGLGHSVIPEPSPFMQKNKTFKRLAEENERNKTCANHYKTQLESLLGEMADLRKQFSEHDRQINMISSQLESNRESQQETLGDA</sequence>